<feature type="compositionally biased region" description="Polar residues" evidence="1">
    <location>
        <begin position="481"/>
        <end position="497"/>
    </location>
</feature>
<protein>
    <submittedName>
        <fullName evidence="2">Uncharacterized protein</fullName>
    </submittedName>
</protein>
<sequence>MENSPGPATFHQSHRPLTSPVKSKGGFLEARSLRMSTAGGGGAGGRGKDVLSRIDHSKGNLPVYKHFRNLKEFSVKRKQLNPNSSNYQFHQLQSSSYIFDSYRYSLPILHKIRLIWYQITGSNYYDGERLEKGRWLNFKYEVFKLLEVKTERGGFVRRRSSIKLPSETIDFSKVGDKKLAVTVYSLKSPNFMRVCGSRSACTISSMVGEKESKKKSTGCERIFKNGATFNHRSEVCFESEGSPDLNVSINIFNDLGEISTFGTFKVDYKNFSKLHSDCWVGLKGRLGEVVGHIKVKLIYGENDYYGEREKEKIKEKNRSEEERPNTSEGYGGRRNSNLAVSIYELDNFGKKEVVMAKMNAEFVFESNKKRSLTFYRFFLLMHSMMDLWSVVFLRRTSEGGGLNDRIAMLEEIEYRVGGREIQMDEDELSQKSLDFVPSSSKGVALRPKSVQSPRTGGEEQGSPPRPSTTSNALPTHRVPSPEQTFIGSPRSPTTPRASTAPGRGRGVSMESFNDTGNSVSSLAQSSVNDTPHMKTDLTKSYVNRMLGDVVEEKESYVSKRNGLGFGSLKISNNRISQAAESEETDIQAVGFGVKAGRLEYMAPKWNGAVSEKKFVAKEKLTDSYEILPDTEWKFGTGSLHENESVGSLSFPDYNQFEDIVGKGVVGSNPKRGGVGEKLLRSNAKLGFQDVQASRFIYKIDSEDLREAQMFKSGFYDSLAAPNREDRLNREKPKKLWTLEVQKSRERKEKARRKIGYDMNKALVRKYL</sequence>
<dbReference type="AlphaFoldDB" id="A0A9W6ZW57"/>
<dbReference type="Proteomes" id="UP001165122">
    <property type="component" value="Unassembled WGS sequence"/>
</dbReference>
<dbReference type="OrthoDB" id="10401064at2759"/>
<organism evidence="2 3">
    <name type="scientific">Triparma laevis f. longispina</name>
    <dbReference type="NCBI Taxonomy" id="1714387"/>
    <lineage>
        <taxon>Eukaryota</taxon>
        <taxon>Sar</taxon>
        <taxon>Stramenopiles</taxon>
        <taxon>Ochrophyta</taxon>
        <taxon>Bolidophyceae</taxon>
        <taxon>Parmales</taxon>
        <taxon>Triparmaceae</taxon>
        <taxon>Triparma</taxon>
    </lineage>
</organism>
<reference evidence="3" key="1">
    <citation type="journal article" date="2023" name="Commun. Biol.">
        <title>Genome analysis of Parmales, the sister group of diatoms, reveals the evolutionary specialization of diatoms from phago-mixotrophs to photoautotrophs.</title>
        <authorList>
            <person name="Ban H."/>
            <person name="Sato S."/>
            <person name="Yoshikawa S."/>
            <person name="Yamada K."/>
            <person name="Nakamura Y."/>
            <person name="Ichinomiya M."/>
            <person name="Sato N."/>
            <person name="Blanc-Mathieu R."/>
            <person name="Endo H."/>
            <person name="Kuwata A."/>
            <person name="Ogata H."/>
        </authorList>
    </citation>
    <scope>NUCLEOTIDE SEQUENCE [LARGE SCALE GENOMIC DNA]</scope>
    <source>
        <strain evidence="3">NIES 3700</strain>
    </source>
</reference>
<name>A0A9W6ZW57_9STRA</name>
<evidence type="ECO:0000313" key="2">
    <source>
        <dbReference type="EMBL" id="GMH61527.1"/>
    </source>
</evidence>
<comment type="caution">
    <text evidence="2">The sequence shown here is derived from an EMBL/GenBank/DDBJ whole genome shotgun (WGS) entry which is preliminary data.</text>
</comment>
<proteinExistence type="predicted"/>
<dbReference type="EMBL" id="BRXW01000509">
    <property type="protein sequence ID" value="GMH61527.1"/>
    <property type="molecule type" value="Genomic_DNA"/>
</dbReference>
<accession>A0A9W6ZW57</accession>
<feature type="region of interest" description="Disordered" evidence="1">
    <location>
        <begin position="310"/>
        <end position="333"/>
    </location>
</feature>
<feature type="region of interest" description="Disordered" evidence="1">
    <location>
        <begin position="1"/>
        <end position="23"/>
    </location>
</feature>
<evidence type="ECO:0000256" key="1">
    <source>
        <dbReference type="SAM" id="MobiDB-lite"/>
    </source>
</evidence>
<gene>
    <name evidence="2" type="ORF">TrLO_g13385</name>
</gene>
<keyword evidence="3" id="KW-1185">Reference proteome</keyword>
<feature type="compositionally biased region" description="Polar residues" evidence="1">
    <location>
        <begin position="510"/>
        <end position="529"/>
    </location>
</feature>
<feature type="region of interest" description="Disordered" evidence="1">
    <location>
        <begin position="434"/>
        <end position="531"/>
    </location>
</feature>
<feature type="compositionally biased region" description="Basic and acidic residues" evidence="1">
    <location>
        <begin position="310"/>
        <end position="325"/>
    </location>
</feature>
<evidence type="ECO:0000313" key="3">
    <source>
        <dbReference type="Proteomes" id="UP001165122"/>
    </source>
</evidence>